<dbReference type="PANTHER" id="PTHR31585">
    <property type="entry name" value="FOLATE-BIOPTERIN TRANSPORTER 1, CHLOROPLASTIC"/>
    <property type="match status" value="1"/>
</dbReference>
<dbReference type="PANTHER" id="PTHR31585:SF0">
    <property type="entry name" value="FOLATE-BIOPTERIN TRANSPORTER 1, CHLOROPLASTIC"/>
    <property type="match status" value="1"/>
</dbReference>
<gene>
    <name evidence="8" type="ORF">E6Q60_08705</name>
</gene>
<dbReference type="Proteomes" id="UP000321055">
    <property type="component" value="Unassembled WGS sequence"/>
</dbReference>
<evidence type="ECO:0000256" key="2">
    <source>
        <dbReference type="ARBA" id="ARBA00007015"/>
    </source>
</evidence>
<evidence type="ECO:0008006" key="10">
    <source>
        <dbReference type="Google" id="ProtNLM"/>
    </source>
</evidence>
<proteinExistence type="inferred from homology"/>
<protein>
    <recommendedName>
        <fullName evidence="10">BT1 family protein</fullName>
    </recommendedName>
</protein>
<feature type="transmembrane region" description="Helical" evidence="7">
    <location>
        <begin position="6"/>
        <end position="25"/>
    </location>
</feature>
<keyword evidence="5 7" id="KW-1133">Transmembrane helix</keyword>
<comment type="similarity">
    <text evidence="2">Belongs to the major facilitator superfamily. Folate-biopterin transporter (TC 2.A.71) family.</text>
</comment>
<reference evidence="8 9" key="1">
    <citation type="submission" date="2018-09" db="EMBL/GenBank/DDBJ databases">
        <title>Metagenome Assembled Genomes from an Advanced Water Purification Facility.</title>
        <authorList>
            <person name="Stamps B.W."/>
            <person name="Spear J.R."/>
        </authorList>
    </citation>
    <scope>NUCLEOTIDE SEQUENCE [LARGE SCALE GENOMIC DNA]</scope>
    <source>
        <strain evidence="8">Bin_54_1</strain>
    </source>
</reference>
<evidence type="ECO:0000256" key="4">
    <source>
        <dbReference type="ARBA" id="ARBA00022692"/>
    </source>
</evidence>
<feature type="transmembrane region" description="Helical" evidence="7">
    <location>
        <begin position="37"/>
        <end position="57"/>
    </location>
</feature>
<evidence type="ECO:0000256" key="6">
    <source>
        <dbReference type="ARBA" id="ARBA00023136"/>
    </source>
</evidence>
<sequence length="550" mass="60263">MKNLLPANGFLSVIAQWFSANILALGREMRLSYLPPLMVYVAAGISGLTGIVGTFYVKEKLGLSAEFLAMLGFWMMLPWALKMPLGHLVDLVWRWKGLLVYLGASLIMLSLLIMIGLLGHTEAMAAMAPVETWYVLSALLAPIGYVLQDVVADAMTVEAVPRVDENGNKLDAEKRKLMHVTMQTLGRVAIIGGGVLVSVANVVLLRDAASLPEVEKDAVYLLVYELALIIPAVSIFGVVFAAWLQRRERKRFQAQGYNRQEVDKLLGIYSEPPAINWWILGGGLVFTVMSLGVGVSGVSGGEEIVFAISMAIIVFLMWRLTGELEPDARNVLVGTAVMIFIFRAIPSPGAGSTWWMIDELGFDQQFLAVLSLIGAVLTLFGMFIFRRFMAERSIAYIIGFLTIVSSFLSLPIVGMYFGLHEWTAAMTGGVVDARFIVLIDTALESPLGQIAMIPMLAWIANSAPEKLKATFFAVMASFTNLALSASQLGTKYLNQIYEVKREVKDMATGQITIPADYSELGHLLITVTIIGFVLPLVTILIVKHSRFRNA</sequence>
<dbReference type="SUPFAM" id="SSF103473">
    <property type="entry name" value="MFS general substrate transporter"/>
    <property type="match status" value="1"/>
</dbReference>
<dbReference type="AlphaFoldDB" id="A0A5C7VS48"/>
<dbReference type="InterPro" id="IPR036259">
    <property type="entry name" value="MFS_trans_sf"/>
</dbReference>
<evidence type="ECO:0000313" key="8">
    <source>
        <dbReference type="EMBL" id="TXI27849.1"/>
    </source>
</evidence>
<evidence type="ECO:0000256" key="7">
    <source>
        <dbReference type="SAM" id="Phobius"/>
    </source>
</evidence>
<evidence type="ECO:0000256" key="3">
    <source>
        <dbReference type="ARBA" id="ARBA00022448"/>
    </source>
</evidence>
<feature type="transmembrane region" description="Helical" evidence="7">
    <location>
        <begin position="218"/>
        <end position="244"/>
    </location>
</feature>
<accession>A0A5C7VS48</accession>
<comment type="subcellular location">
    <subcellularLocation>
        <location evidence="1">Membrane</location>
        <topology evidence="1">Multi-pass membrane protein</topology>
    </subcellularLocation>
</comment>
<feature type="transmembrane region" description="Helical" evidence="7">
    <location>
        <begin position="184"/>
        <end position="206"/>
    </location>
</feature>
<evidence type="ECO:0000256" key="5">
    <source>
        <dbReference type="ARBA" id="ARBA00022989"/>
    </source>
</evidence>
<comment type="caution">
    <text evidence="8">The sequence shown here is derived from an EMBL/GenBank/DDBJ whole genome shotgun (WGS) entry which is preliminary data.</text>
</comment>
<feature type="transmembrane region" description="Helical" evidence="7">
    <location>
        <begin position="97"/>
        <end position="120"/>
    </location>
</feature>
<feature type="transmembrane region" description="Helical" evidence="7">
    <location>
        <begin position="63"/>
        <end position="85"/>
    </location>
</feature>
<feature type="transmembrane region" description="Helical" evidence="7">
    <location>
        <begin position="328"/>
        <end position="346"/>
    </location>
</feature>
<keyword evidence="6 7" id="KW-0472">Membrane</keyword>
<evidence type="ECO:0000256" key="1">
    <source>
        <dbReference type="ARBA" id="ARBA00004141"/>
    </source>
</evidence>
<keyword evidence="3" id="KW-0813">Transport</keyword>
<feature type="transmembrane region" description="Helical" evidence="7">
    <location>
        <begin position="304"/>
        <end position="321"/>
    </location>
</feature>
<feature type="transmembrane region" description="Helical" evidence="7">
    <location>
        <begin position="394"/>
        <end position="417"/>
    </location>
</feature>
<feature type="transmembrane region" description="Helical" evidence="7">
    <location>
        <begin position="132"/>
        <end position="152"/>
    </location>
</feature>
<keyword evidence="4 7" id="KW-0812">Transmembrane</keyword>
<feature type="transmembrane region" description="Helical" evidence="7">
    <location>
        <begin position="274"/>
        <end position="298"/>
    </location>
</feature>
<dbReference type="Pfam" id="PF03092">
    <property type="entry name" value="BT1"/>
    <property type="match status" value="1"/>
</dbReference>
<feature type="transmembrane region" description="Helical" evidence="7">
    <location>
        <begin position="523"/>
        <end position="542"/>
    </location>
</feature>
<dbReference type="GO" id="GO:0016020">
    <property type="term" value="C:membrane"/>
    <property type="evidence" value="ECO:0007669"/>
    <property type="project" value="UniProtKB-SubCell"/>
</dbReference>
<dbReference type="EMBL" id="SSFX01000066">
    <property type="protein sequence ID" value="TXI27849.1"/>
    <property type="molecule type" value="Genomic_DNA"/>
</dbReference>
<organism evidence="8 9">
    <name type="scientific">Nitrosomonas oligotropha</name>
    <dbReference type="NCBI Taxonomy" id="42354"/>
    <lineage>
        <taxon>Bacteria</taxon>
        <taxon>Pseudomonadati</taxon>
        <taxon>Pseudomonadota</taxon>
        <taxon>Betaproteobacteria</taxon>
        <taxon>Nitrosomonadales</taxon>
        <taxon>Nitrosomonadaceae</taxon>
        <taxon>Nitrosomonas</taxon>
    </lineage>
</organism>
<name>A0A5C7VS48_9PROT</name>
<evidence type="ECO:0000313" key="9">
    <source>
        <dbReference type="Proteomes" id="UP000321055"/>
    </source>
</evidence>
<dbReference type="InterPro" id="IPR039309">
    <property type="entry name" value="BT1"/>
</dbReference>
<feature type="transmembrane region" description="Helical" evidence="7">
    <location>
        <begin position="366"/>
        <end position="385"/>
    </location>
</feature>